<evidence type="ECO:0000313" key="1">
    <source>
        <dbReference type="EMBL" id="RAS58894.1"/>
    </source>
</evidence>
<sequence length="75" mass="8515">MEERQHYSSKHLIEDVVGLLKARGLEPQRDPALRWDRSIGASRLLRGLGIADLEDHQGALDPDSSINYNRRIHGD</sequence>
<dbReference type="EMBL" id="QLTT01000017">
    <property type="protein sequence ID" value="RAS58894.1"/>
    <property type="molecule type" value="Genomic_DNA"/>
</dbReference>
<dbReference type="Proteomes" id="UP000248714">
    <property type="component" value="Unassembled WGS sequence"/>
</dbReference>
<evidence type="ECO:0000313" key="2">
    <source>
        <dbReference type="Proteomes" id="UP000248714"/>
    </source>
</evidence>
<reference evidence="1 2" key="1">
    <citation type="submission" date="2018-06" db="EMBL/GenBank/DDBJ databases">
        <title>Genomic Encyclopedia of Type Strains, Phase IV (KMG-IV): sequencing the most valuable type-strain genomes for metagenomic binning, comparative biology and taxonomic classification.</title>
        <authorList>
            <person name="Goeker M."/>
        </authorList>
    </citation>
    <scope>NUCLEOTIDE SEQUENCE [LARGE SCALE GENOMIC DNA]</scope>
    <source>
        <strain evidence="1 2">DSM 45479</strain>
    </source>
</reference>
<accession>A0ABX9DY47</accession>
<keyword evidence="2" id="KW-1185">Reference proteome</keyword>
<proteinExistence type="predicted"/>
<dbReference type="RefSeq" id="WP_112232486.1">
    <property type="nucleotide sequence ID" value="NZ_QLTT01000017.1"/>
</dbReference>
<gene>
    <name evidence="1" type="ORF">C8D87_11764</name>
</gene>
<protein>
    <submittedName>
        <fullName evidence="1">Uncharacterized protein</fullName>
    </submittedName>
</protein>
<organism evidence="1 2">
    <name type="scientific">Lentzea atacamensis</name>
    <dbReference type="NCBI Taxonomy" id="531938"/>
    <lineage>
        <taxon>Bacteria</taxon>
        <taxon>Bacillati</taxon>
        <taxon>Actinomycetota</taxon>
        <taxon>Actinomycetes</taxon>
        <taxon>Pseudonocardiales</taxon>
        <taxon>Pseudonocardiaceae</taxon>
        <taxon>Lentzea</taxon>
    </lineage>
</organism>
<comment type="caution">
    <text evidence="1">The sequence shown here is derived from an EMBL/GenBank/DDBJ whole genome shotgun (WGS) entry which is preliminary data.</text>
</comment>
<name>A0ABX9DY47_9PSEU</name>